<feature type="non-terminal residue" evidence="1">
    <location>
        <position position="96"/>
    </location>
</feature>
<gene>
    <name evidence="1" type="ORF">GMARGA_LOCUS1675</name>
</gene>
<dbReference type="Gene3D" id="3.60.21.10">
    <property type="match status" value="1"/>
</dbReference>
<dbReference type="EMBL" id="CAJVQB010000449">
    <property type="protein sequence ID" value="CAG8490030.1"/>
    <property type="molecule type" value="Genomic_DNA"/>
</dbReference>
<dbReference type="Proteomes" id="UP000789901">
    <property type="component" value="Unassembled WGS sequence"/>
</dbReference>
<reference evidence="1 2" key="1">
    <citation type="submission" date="2021-06" db="EMBL/GenBank/DDBJ databases">
        <authorList>
            <person name="Kallberg Y."/>
            <person name="Tangrot J."/>
            <person name="Rosling A."/>
        </authorList>
    </citation>
    <scope>NUCLEOTIDE SEQUENCE [LARGE SCALE GENOMIC DNA]</scope>
    <source>
        <strain evidence="1 2">120-4 pot B 10/14</strain>
    </source>
</reference>
<dbReference type="InterPro" id="IPR029052">
    <property type="entry name" value="Metallo-depent_PP-like"/>
</dbReference>
<protein>
    <submittedName>
        <fullName evidence="1">13554_t:CDS:1</fullName>
    </submittedName>
</protein>
<evidence type="ECO:0000313" key="1">
    <source>
        <dbReference type="EMBL" id="CAG8490030.1"/>
    </source>
</evidence>
<accession>A0ABM8W011</accession>
<dbReference type="SUPFAM" id="SSF56300">
    <property type="entry name" value="Metallo-dependent phosphatases"/>
    <property type="match status" value="1"/>
</dbReference>
<comment type="caution">
    <text evidence="1">The sequence shown here is derived from an EMBL/GenBank/DDBJ whole genome shotgun (WGS) entry which is preliminary data.</text>
</comment>
<dbReference type="Pfam" id="PF13277">
    <property type="entry name" value="YmdB"/>
    <property type="match status" value="1"/>
</dbReference>
<keyword evidence="2" id="KW-1185">Reference proteome</keyword>
<dbReference type="PANTHER" id="PTHR36303">
    <property type="entry name" value="2',3'-CYCLIC-NUCLEOTIDE 2'-PHOSPHODIESTERASE"/>
    <property type="match status" value="1"/>
</dbReference>
<organism evidence="1 2">
    <name type="scientific">Gigaspora margarita</name>
    <dbReference type="NCBI Taxonomy" id="4874"/>
    <lineage>
        <taxon>Eukaryota</taxon>
        <taxon>Fungi</taxon>
        <taxon>Fungi incertae sedis</taxon>
        <taxon>Mucoromycota</taxon>
        <taxon>Glomeromycotina</taxon>
        <taxon>Glomeromycetes</taxon>
        <taxon>Diversisporales</taxon>
        <taxon>Gigasporaceae</taxon>
        <taxon>Gigaspora</taxon>
    </lineage>
</organism>
<name>A0ABM8W011_GIGMA</name>
<dbReference type="InterPro" id="IPR005235">
    <property type="entry name" value="YmdB-like"/>
</dbReference>
<evidence type="ECO:0000313" key="2">
    <source>
        <dbReference type="Proteomes" id="UP000789901"/>
    </source>
</evidence>
<sequence>MKILAIGDIFGKTGRKVIRDYLPQLKKEQQIDLTIANVENTTHGKGVSYKHYKELKETGIDIMTSGNHIFANEETRKYIQEVPDLLRPLNSNPYHP</sequence>
<dbReference type="PANTHER" id="PTHR36303:SF1">
    <property type="entry name" value="2',3'-CYCLIC-NUCLEOTIDE 2'-PHOSPHODIESTERASE"/>
    <property type="match status" value="1"/>
</dbReference>
<proteinExistence type="predicted"/>